<dbReference type="eggNOG" id="ENOG502S03K">
    <property type="taxonomic scope" value="Eukaryota"/>
</dbReference>
<dbReference type="EMBL" id="GG698897">
    <property type="protein sequence ID" value="EEU47509.1"/>
    <property type="molecule type" value="Genomic_DNA"/>
</dbReference>
<dbReference type="Proteomes" id="UP000005206">
    <property type="component" value="Chromosome 3"/>
</dbReference>
<organism evidence="2 3">
    <name type="scientific">Fusarium vanettenii (strain ATCC MYA-4622 / CBS 123669 / FGSC 9596 / NRRL 45880 / 77-13-4)</name>
    <name type="common">Fusarium solani subsp. pisi</name>
    <dbReference type="NCBI Taxonomy" id="660122"/>
    <lineage>
        <taxon>Eukaryota</taxon>
        <taxon>Fungi</taxon>
        <taxon>Dikarya</taxon>
        <taxon>Ascomycota</taxon>
        <taxon>Pezizomycotina</taxon>
        <taxon>Sordariomycetes</taxon>
        <taxon>Hypocreomycetidae</taxon>
        <taxon>Hypocreales</taxon>
        <taxon>Nectriaceae</taxon>
        <taxon>Fusarium</taxon>
        <taxon>Fusarium solani species complex</taxon>
        <taxon>Fusarium vanettenii</taxon>
    </lineage>
</organism>
<dbReference type="OMA" id="PANIRIP"/>
<dbReference type="KEGG" id="nhe:NECHADRAFT_78004"/>
<protein>
    <recommendedName>
        <fullName evidence="4">G domain-containing protein</fullName>
    </recommendedName>
</protein>
<sequence length="362" mass="41155">MGRGRKRSSRKRHDSSPVPRLWSWPFSQEPRCCGPDATASTSDSLRSCTSKVTPSPYVQSASCTIYLIDTPGFDDSDKSDTEVLNKLAAWFVGLRVGKILLHGIIYLHRIIDPRMQGSTKKNLVLFKKLCGQNALKNVVLVTTMWNGISNDLYRSREKELTTTSEFWGYMMEQGSSCFRADSPGSERQIVQHLASHNNPVAIDLQTQLVDERRRLDETSAGQELQTEVAKDKRRWERAVRETRTGMREAKKQSDYESLRVLEEELRRCRSEIKRSEERRCMLGISMKGLLDLYHKQVAYMEAQQASHHEPPVGVELPSLEYQAQPTGQPIEVEQPSTTPGPSNELVLYGTNDMSEIPAQDHR</sequence>
<reference evidence="2 3" key="1">
    <citation type="journal article" date="2009" name="PLoS Genet.">
        <title>The genome of Nectria haematococca: contribution of supernumerary chromosomes to gene expansion.</title>
        <authorList>
            <person name="Coleman J.J."/>
            <person name="Rounsley S.D."/>
            <person name="Rodriguez-Carres M."/>
            <person name="Kuo A."/>
            <person name="Wasmann C.C."/>
            <person name="Grimwood J."/>
            <person name="Schmutz J."/>
            <person name="Taga M."/>
            <person name="White G.J."/>
            <person name="Zhou S."/>
            <person name="Schwartz D.C."/>
            <person name="Freitag M."/>
            <person name="Ma L.J."/>
            <person name="Danchin E.G."/>
            <person name="Henrissat B."/>
            <person name="Coutinho P.M."/>
            <person name="Nelson D.R."/>
            <person name="Straney D."/>
            <person name="Napoli C.A."/>
            <person name="Barker B.M."/>
            <person name="Gribskov M."/>
            <person name="Rep M."/>
            <person name="Kroken S."/>
            <person name="Molnar I."/>
            <person name="Rensing C."/>
            <person name="Kennell J.C."/>
            <person name="Zamora J."/>
            <person name="Farman M.L."/>
            <person name="Selker E.U."/>
            <person name="Salamov A."/>
            <person name="Shapiro H."/>
            <person name="Pangilinan J."/>
            <person name="Lindquist E."/>
            <person name="Lamers C."/>
            <person name="Grigoriev I.V."/>
            <person name="Geiser D.M."/>
            <person name="Covert S.F."/>
            <person name="Temporini E."/>
            <person name="Vanetten H.D."/>
        </authorList>
    </citation>
    <scope>NUCLEOTIDE SEQUENCE [LARGE SCALE GENOMIC DNA]</scope>
    <source>
        <strain evidence="3">ATCC MYA-4622 / CBS 123669 / FGSC 9596 / NRRL 45880 / 77-13-4</strain>
    </source>
</reference>
<name>C7YMU8_FUSV7</name>
<accession>C7YMU8</accession>
<dbReference type="InterPro" id="IPR027417">
    <property type="entry name" value="P-loop_NTPase"/>
</dbReference>
<evidence type="ECO:0000313" key="2">
    <source>
        <dbReference type="EMBL" id="EEU47509.1"/>
    </source>
</evidence>
<gene>
    <name evidence="2" type="ORF">NECHADRAFT_78004</name>
</gene>
<dbReference type="AlphaFoldDB" id="C7YMU8"/>
<feature type="region of interest" description="Disordered" evidence="1">
    <location>
        <begin position="324"/>
        <end position="362"/>
    </location>
</feature>
<dbReference type="InParanoid" id="C7YMU8"/>
<evidence type="ECO:0008006" key="4">
    <source>
        <dbReference type="Google" id="ProtNLM"/>
    </source>
</evidence>
<dbReference type="VEuPathDB" id="FungiDB:NECHADRAFT_78004"/>
<dbReference type="Gene3D" id="3.40.50.300">
    <property type="entry name" value="P-loop containing nucleotide triphosphate hydrolases"/>
    <property type="match status" value="1"/>
</dbReference>
<dbReference type="OrthoDB" id="8954335at2759"/>
<dbReference type="HOGENOM" id="CLU_765241_0_0_1"/>
<dbReference type="SUPFAM" id="SSF52540">
    <property type="entry name" value="P-loop containing nucleoside triphosphate hydrolases"/>
    <property type="match status" value="1"/>
</dbReference>
<dbReference type="RefSeq" id="XP_003053222.1">
    <property type="nucleotide sequence ID" value="XM_003053176.1"/>
</dbReference>
<keyword evidence="3" id="KW-1185">Reference proteome</keyword>
<dbReference type="GeneID" id="9664213"/>
<proteinExistence type="predicted"/>
<evidence type="ECO:0000256" key="1">
    <source>
        <dbReference type="SAM" id="MobiDB-lite"/>
    </source>
</evidence>
<evidence type="ECO:0000313" key="3">
    <source>
        <dbReference type="Proteomes" id="UP000005206"/>
    </source>
</evidence>